<sequence>MKSAMKARAARTRGSECKTSKHDHTQARGRCVFLFLFFSRKEVALFTTLMSTYCVSLSTFYVNVVVYLCCCGRQGNSVCTSDCEVYL</sequence>
<protein>
    <submittedName>
        <fullName evidence="3 4">Uncharacterized protein</fullName>
    </submittedName>
</protein>
<gene>
    <name evidence="3" type="ORF">PHYPA_005359</name>
</gene>
<name>A0A2K1KX50_PHYPA</name>
<evidence type="ECO:0000313" key="5">
    <source>
        <dbReference type="Proteomes" id="UP000006727"/>
    </source>
</evidence>
<feature type="transmembrane region" description="Helical" evidence="2">
    <location>
        <begin position="43"/>
        <end position="68"/>
    </location>
</feature>
<dbReference type="InParanoid" id="A0A2K1KX50"/>
<dbReference type="EnsemblPlants" id="Pp3c3_34370V3.1">
    <property type="protein sequence ID" value="Pp3c3_34370V3.1"/>
    <property type="gene ID" value="Pp3c3_34370"/>
</dbReference>
<evidence type="ECO:0000313" key="3">
    <source>
        <dbReference type="EMBL" id="PNR58364.1"/>
    </source>
</evidence>
<dbReference type="EMBL" id="ABEU02000003">
    <property type="protein sequence ID" value="PNR58364.1"/>
    <property type="molecule type" value="Genomic_DNA"/>
</dbReference>
<organism evidence="3">
    <name type="scientific">Physcomitrium patens</name>
    <name type="common">Spreading-leaved earth moss</name>
    <name type="synonym">Physcomitrella patens</name>
    <dbReference type="NCBI Taxonomy" id="3218"/>
    <lineage>
        <taxon>Eukaryota</taxon>
        <taxon>Viridiplantae</taxon>
        <taxon>Streptophyta</taxon>
        <taxon>Embryophyta</taxon>
        <taxon>Bryophyta</taxon>
        <taxon>Bryophytina</taxon>
        <taxon>Bryopsida</taxon>
        <taxon>Funariidae</taxon>
        <taxon>Funariales</taxon>
        <taxon>Funariaceae</taxon>
        <taxon>Physcomitrium</taxon>
    </lineage>
</organism>
<dbReference type="AlphaFoldDB" id="A0A2K1KX50"/>
<evidence type="ECO:0000256" key="2">
    <source>
        <dbReference type="SAM" id="Phobius"/>
    </source>
</evidence>
<evidence type="ECO:0000256" key="1">
    <source>
        <dbReference type="SAM" id="MobiDB-lite"/>
    </source>
</evidence>
<keyword evidence="5" id="KW-1185">Reference proteome</keyword>
<keyword evidence="2" id="KW-1133">Transmembrane helix</keyword>
<reference evidence="3 5" key="2">
    <citation type="journal article" date="2018" name="Plant J.">
        <title>The Physcomitrella patens chromosome-scale assembly reveals moss genome structure and evolution.</title>
        <authorList>
            <person name="Lang D."/>
            <person name="Ullrich K.K."/>
            <person name="Murat F."/>
            <person name="Fuchs J."/>
            <person name="Jenkins J."/>
            <person name="Haas F.B."/>
            <person name="Piednoel M."/>
            <person name="Gundlach H."/>
            <person name="Van Bel M."/>
            <person name="Meyberg R."/>
            <person name="Vives C."/>
            <person name="Morata J."/>
            <person name="Symeonidi A."/>
            <person name="Hiss M."/>
            <person name="Muchero W."/>
            <person name="Kamisugi Y."/>
            <person name="Saleh O."/>
            <person name="Blanc G."/>
            <person name="Decker E.L."/>
            <person name="van Gessel N."/>
            <person name="Grimwood J."/>
            <person name="Hayes R.D."/>
            <person name="Graham S.W."/>
            <person name="Gunter L.E."/>
            <person name="McDaniel S.F."/>
            <person name="Hoernstein S.N.W."/>
            <person name="Larsson A."/>
            <person name="Li F.W."/>
            <person name="Perroud P.F."/>
            <person name="Phillips J."/>
            <person name="Ranjan P."/>
            <person name="Rokshar D.S."/>
            <person name="Rothfels C.J."/>
            <person name="Schneider L."/>
            <person name="Shu S."/>
            <person name="Stevenson D.W."/>
            <person name="Thummler F."/>
            <person name="Tillich M."/>
            <person name="Villarreal Aguilar J.C."/>
            <person name="Widiez T."/>
            <person name="Wong G.K."/>
            <person name="Wymore A."/>
            <person name="Zhang Y."/>
            <person name="Zimmer A.D."/>
            <person name="Quatrano R.S."/>
            <person name="Mayer K.F.X."/>
            <person name="Goodstein D."/>
            <person name="Casacuberta J.M."/>
            <person name="Vandepoele K."/>
            <person name="Reski R."/>
            <person name="Cuming A.C."/>
            <person name="Tuskan G.A."/>
            <person name="Maumus F."/>
            <person name="Salse J."/>
            <person name="Schmutz J."/>
            <person name="Rensing S.A."/>
        </authorList>
    </citation>
    <scope>NUCLEOTIDE SEQUENCE [LARGE SCALE GENOMIC DNA]</scope>
    <source>
        <strain evidence="4 5">cv. Gransden 2004</strain>
    </source>
</reference>
<reference evidence="3 5" key="1">
    <citation type="journal article" date="2008" name="Science">
        <title>The Physcomitrella genome reveals evolutionary insights into the conquest of land by plants.</title>
        <authorList>
            <person name="Rensing S."/>
            <person name="Lang D."/>
            <person name="Zimmer A."/>
            <person name="Terry A."/>
            <person name="Salamov A."/>
            <person name="Shapiro H."/>
            <person name="Nishiyama T."/>
            <person name="Perroud P.-F."/>
            <person name="Lindquist E."/>
            <person name="Kamisugi Y."/>
            <person name="Tanahashi T."/>
            <person name="Sakakibara K."/>
            <person name="Fujita T."/>
            <person name="Oishi K."/>
            <person name="Shin-I T."/>
            <person name="Kuroki Y."/>
            <person name="Toyoda A."/>
            <person name="Suzuki Y."/>
            <person name="Hashimoto A."/>
            <person name="Yamaguchi K."/>
            <person name="Sugano A."/>
            <person name="Kohara Y."/>
            <person name="Fujiyama A."/>
            <person name="Anterola A."/>
            <person name="Aoki S."/>
            <person name="Ashton N."/>
            <person name="Barbazuk W.B."/>
            <person name="Barker E."/>
            <person name="Bennetzen J."/>
            <person name="Bezanilla M."/>
            <person name="Blankenship R."/>
            <person name="Cho S.H."/>
            <person name="Dutcher S."/>
            <person name="Estelle M."/>
            <person name="Fawcett J.A."/>
            <person name="Gundlach H."/>
            <person name="Hanada K."/>
            <person name="Heyl A."/>
            <person name="Hicks K.A."/>
            <person name="Hugh J."/>
            <person name="Lohr M."/>
            <person name="Mayer K."/>
            <person name="Melkozernov A."/>
            <person name="Murata T."/>
            <person name="Nelson D."/>
            <person name="Pils B."/>
            <person name="Prigge M."/>
            <person name="Reiss B."/>
            <person name="Renner T."/>
            <person name="Rombauts S."/>
            <person name="Rushton P."/>
            <person name="Sanderfoot A."/>
            <person name="Schween G."/>
            <person name="Shiu S.-H."/>
            <person name="Stueber K."/>
            <person name="Theodoulou F.L."/>
            <person name="Tu H."/>
            <person name="Van de Peer Y."/>
            <person name="Verrier P.J."/>
            <person name="Waters E."/>
            <person name="Wood A."/>
            <person name="Yang L."/>
            <person name="Cove D."/>
            <person name="Cuming A."/>
            <person name="Hasebe M."/>
            <person name="Lucas S."/>
            <person name="Mishler D.B."/>
            <person name="Reski R."/>
            <person name="Grigoriev I."/>
            <person name="Quatrano R.S."/>
            <person name="Boore J.L."/>
        </authorList>
    </citation>
    <scope>NUCLEOTIDE SEQUENCE [LARGE SCALE GENOMIC DNA]</scope>
    <source>
        <strain evidence="4 5">cv. Gransden 2004</strain>
    </source>
</reference>
<dbReference type="Gramene" id="Pp3c3_34370V3.1">
    <property type="protein sequence ID" value="Pp3c3_34370V3.1"/>
    <property type="gene ID" value="Pp3c3_34370"/>
</dbReference>
<reference evidence="4" key="3">
    <citation type="submission" date="2020-12" db="UniProtKB">
        <authorList>
            <consortium name="EnsemblPlants"/>
        </authorList>
    </citation>
    <scope>IDENTIFICATION</scope>
</reference>
<feature type="region of interest" description="Disordered" evidence="1">
    <location>
        <begin position="1"/>
        <end position="21"/>
    </location>
</feature>
<dbReference type="Proteomes" id="UP000006727">
    <property type="component" value="Chromosome 3"/>
</dbReference>
<keyword evidence="2" id="KW-0472">Membrane</keyword>
<proteinExistence type="predicted"/>
<evidence type="ECO:0000313" key="4">
    <source>
        <dbReference type="EnsemblPlants" id="Pp3c3_34370V3.1"/>
    </source>
</evidence>
<keyword evidence="2" id="KW-0812">Transmembrane</keyword>
<accession>A0A2K1KX50</accession>